<dbReference type="InterPro" id="IPR011990">
    <property type="entry name" value="TPR-like_helical_dom_sf"/>
</dbReference>
<dbReference type="SMART" id="SM00028">
    <property type="entry name" value="TPR"/>
    <property type="match status" value="3"/>
</dbReference>
<dbReference type="AlphaFoldDB" id="A0A7V4WVS8"/>
<sequence>MKSGIKAMIGDAMFRFNPLEKYLPINSSTIALFQKMVPTWQQIEQAIEKENWVESLVLLQRWLQFHPKDGQAWYKLGDICYLMMNFEEMAKCFLNALKYDTTHESDIKKKKEISWSFLISEGIKFNREKDEEQALRNFILAAKILPERFIAYKLAGETAYNIGNLYSAQDLLKKALNIQPNDAECRTIYNDLFKLLSSANRPTGMNIK</sequence>
<dbReference type="InterPro" id="IPR019734">
    <property type="entry name" value="TPR_rpt"/>
</dbReference>
<dbReference type="Gene3D" id="1.25.40.10">
    <property type="entry name" value="Tetratricopeptide repeat domain"/>
    <property type="match status" value="1"/>
</dbReference>
<organism evidence="2">
    <name type="scientific">Caldithrix abyssi</name>
    <dbReference type="NCBI Taxonomy" id="187145"/>
    <lineage>
        <taxon>Bacteria</taxon>
        <taxon>Pseudomonadati</taxon>
        <taxon>Calditrichota</taxon>
        <taxon>Calditrichia</taxon>
        <taxon>Calditrichales</taxon>
        <taxon>Calditrichaceae</taxon>
        <taxon>Caldithrix</taxon>
    </lineage>
</organism>
<name>A0A7V4WVS8_CALAY</name>
<feature type="repeat" description="TPR" evidence="1">
    <location>
        <begin position="149"/>
        <end position="182"/>
    </location>
</feature>
<dbReference type="Pfam" id="PF13181">
    <property type="entry name" value="TPR_8"/>
    <property type="match status" value="1"/>
</dbReference>
<comment type="caution">
    <text evidence="2">The sequence shown here is derived from an EMBL/GenBank/DDBJ whole genome shotgun (WGS) entry which is preliminary data.</text>
</comment>
<dbReference type="Proteomes" id="UP000885779">
    <property type="component" value="Unassembled WGS sequence"/>
</dbReference>
<accession>A0A7V4WVS8</accession>
<dbReference type="EMBL" id="DRQG01000101">
    <property type="protein sequence ID" value="HGY56178.1"/>
    <property type="molecule type" value="Genomic_DNA"/>
</dbReference>
<evidence type="ECO:0008006" key="3">
    <source>
        <dbReference type="Google" id="ProtNLM"/>
    </source>
</evidence>
<evidence type="ECO:0000313" key="2">
    <source>
        <dbReference type="EMBL" id="HGY56178.1"/>
    </source>
</evidence>
<gene>
    <name evidence="2" type="ORF">ENK44_10775</name>
</gene>
<reference evidence="2" key="1">
    <citation type="journal article" date="2020" name="mSystems">
        <title>Genome- and Community-Level Interaction Insights into Carbon Utilization and Element Cycling Functions of Hydrothermarchaeota in Hydrothermal Sediment.</title>
        <authorList>
            <person name="Zhou Z."/>
            <person name="Liu Y."/>
            <person name="Xu W."/>
            <person name="Pan J."/>
            <person name="Luo Z.H."/>
            <person name="Li M."/>
        </authorList>
    </citation>
    <scope>NUCLEOTIDE SEQUENCE [LARGE SCALE GENOMIC DNA]</scope>
    <source>
        <strain evidence="2">HyVt-577</strain>
    </source>
</reference>
<keyword evidence="1" id="KW-0802">TPR repeat</keyword>
<dbReference type="SUPFAM" id="SSF48452">
    <property type="entry name" value="TPR-like"/>
    <property type="match status" value="1"/>
</dbReference>
<proteinExistence type="predicted"/>
<evidence type="ECO:0000256" key="1">
    <source>
        <dbReference type="PROSITE-ProRule" id="PRU00339"/>
    </source>
</evidence>
<protein>
    <recommendedName>
        <fullName evidence="3">Tetratricopeptide repeat protein</fullName>
    </recommendedName>
</protein>
<dbReference type="PROSITE" id="PS50005">
    <property type="entry name" value="TPR"/>
    <property type="match status" value="1"/>
</dbReference>